<keyword evidence="3" id="KW-1185">Reference proteome</keyword>
<evidence type="ECO:0000256" key="1">
    <source>
        <dbReference type="SAM" id="Phobius"/>
    </source>
</evidence>
<keyword evidence="1" id="KW-0472">Membrane</keyword>
<accession>A0AAX4PJ69</accession>
<dbReference type="Proteomes" id="UP001472866">
    <property type="component" value="Chromosome 13"/>
</dbReference>
<dbReference type="EMBL" id="CP151513">
    <property type="protein sequence ID" value="WZN65979.1"/>
    <property type="molecule type" value="Genomic_DNA"/>
</dbReference>
<organism evidence="2 3">
    <name type="scientific">Chloropicon roscoffensis</name>
    <dbReference type="NCBI Taxonomy" id="1461544"/>
    <lineage>
        <taxon>Eukaryota</taxon>
        <taxon>Viridiplantae</taxon>
        <taxon>Chlorophyta</taxon>
        <taxon>Chloropicophyceae</taxon>
        <taxon>Chloropicales</taxon>
        <taxon>Chloropicaceae</taxon>
        <taxon>Chloropicon</taxon>
    </lineage>
</organism>
<keyword evidence="1" id="KW-0812">Transmembrane</keyword>
<evidence type="ECO:0000313" key="2">
    <source>
        <dbReference type="EMBL" id="WZN65979.1"/>
    </source>
</evidence>
<name>A0AAX4PJ69_9CHLO</name>
<proteinExistence type="predicted"/>
<keyword evidence="1" id="KW-1133">Transmembrane helix</keyword>
<sequence length="225" mass="24713">MAAFGMVPQDPAAGAELLSVLSRVGGRVTFVNIQPPQKQEGLKRYERQWKYYEVKGNGGGQAIAILVVAENPQETVTVMLPDGRVAMQLWNQSKRFYSPIEGLTADGQQVRNEFIHGLSAMCTGKVDHFLMRGTEPFLEIPGHKMSPFVWPFVIGTFCLGACCVHCLFPYPKVSKVLKAGAEVGTITFDAKRSFEAVAQDPEVLAGLILMMGLKLYSRDFPQATA</sequence>
<reference evidence="2 3" key="1">
    <citation type="submission" date="2024-03" db="EMBL/GenBank/DDBJ databases">
        <title>Complete genome sequence of the green alga Chloropicon roscoffensis RCC1871.</title>
        <authorList>
            <person name="Lemieux C."/>
            <person name="Pombert J.-F."/>
            <person name="Otis C."/>
            <person name="Turmel M."/>
        </authorList>
    </citation>
    <scope>NUCLEOTIDE SEQUENCE [LARGE SCALE GENOMIC DNA]</scope>
    <source>
        <strain evidence="2 3">RCC1871</strain>
    </source>
</reference>
<feature type="transmembrane region" description="Helical" evidence="1">
    <location>
        <begin position="148"/>
        <end position="168"/>
    </location>
</feature>
<protein>
    <submittedName>
        <fullName evidence="2">Uncharacterized protein</fullName>
    </submittedName>
</protein>
<evidence type="ECO:0000313" key="3">
    <source>
        <dbReference type="Proteomes" id="UP001472866"/>
    </source>
</evidence>
<dbReference type="AlphaFoldDB" id="A0AAX4PJ69"/>
<gene>
    <name evidence="2" type="ORF">HKI87_13g75420</name>
</gene>